<dbReference type="EMBL" id="OQ890313">
    <property type="protein sequence ID" value="WLJ25612.1"/>
    <property type="molecule type" value="Genomic_DNA"/>
</dbReference>
<proteinExistence type="predicted"/>
<name>A0AA50ACY0_9VIRU</name>
<reference evidence="2" key="1">
    <citation type="submission" date="2023-04" db="EMBL/GenBank/DDBJ databases">
        <title>The human skin virome in hidradenitis suppurativa patients.</title>
        <authorList>
            <person name="Jansen D."/>
        </authorList>
    </citation>
    <scope>NUCLEOTIDE SEQUENCE</scope>
    <source>
        <strain evidence="2">VC1_JansenPhageC</strain>
    </source>
</reference>
<feature type="region of interest" description="Disordered" evidence="1">
    <location>
        <begin position="1"/>
        <end position="42"/>
    </location>
</feature>
<evidence type="ECO:0000313" key="2">
    <source>
        <dbReference type="EMBL" id="WLJ25612.1"/>
    </source>
</evidence>
<sequence>MPGPPPKRSDQRRRRNKPDESQPKLTVVKDDAPRPVVKAPRVSPSWHPLMKDWFRSLKESRQAMFYEPSDWQTARLIAEIMSQELYNEKGVKATMLAEFNSAAASLMTTEGERRRLRVEFQAASDTAADDDESSSVMSHYKELFM</sequence>
<dbReference type="InterPro" id="IPR057972">
    <property type="entry name" value="Terminase_7"/>
</dbReference>
<evidence type="ECO:0008006" key="3">
    <source>
        <dbReference type="Google" id="ProtNLM"/>
    </source>
</evidence>
<dbReference type="Pfam" id="PF25673">
    <property type="entry name" value="Terminase_7"/>
    <property type="match status" value="1"/>
</dbReference>
<protein>
    <recommendedName>
        <fullName evidence="3">Terminase small subunit</fullName>
    </recommendedName>
</protein>
<accession>A0AA50ACY0</accession>
<feature type="compositionally biased region" description="Basic and acidic residues" evidence="1">
    <location>
        <begin position="17"/>
        <end position="33"/>
    </location>
</feature>
<organism evidence="2">
    <name type="scientific">Corynebacterium phage HS03</name>
    <dbReference type="NCBI Taxonomy" id="3056390"/>
    <lineage>
        <taxon>Viruses</taxon>
    </lineage>
</organism>
<evidence type="ECO:0000256" key="1">
    <source>
        <dbReference type="SAM" id="MobiDB-lite"/>
    </source>
</evidence>